<dbReference type="Proteomes" id="UP000014977">
    <property type="component" value="Unassembled WGS sequence"/>
</dbReference>
<dbReference type="eggNOG" id="COG1051">
    <property type="taxonomic scope" value="Bacteria"/>
</dbReference>
<dbReference type="Gene3D" id="3.90.79.10">
    <property type="entry name" value="Nucleoside Triphosphate Pyrophosphohydrolase"/>
    <property type="match status" value="1"/>
</dbReference>
<dbReference type="CDD" id="cd04673">
    <property type="entry name" value="NUDIX_ADPRase"/>
    <property type="match status" value="1"/>
</dbReference>
<keyword evidence="1 2" id="KW-0378">Hydrolase</keyword>
<evidence type="ECO:0000313" key="5">
    <source>
        <dbReference type="Proteomes" id="UP000014977"/>
    </source>
</evidence>
<dbReference type="AlphaFoldDB" id="S7VDU0"/>
<evidence type="ECO:0000256" key="1">
    <source>
        <dbReference type="ARBA" id="ARBA00022801"/>
    </source>
</evidence>
<dbReference type="InterPro" id="IPR000086">
    <property type="entry name" value="NUDIX_hydrolase_dom"/>
</dbReference>
<dbReference type="PROSITE" id="PS51462">
    <property type="entry name" value="NUDIX"/>
    <property type="match status" value="1"/>
</dbReference>
<gene>
    <name evidence="4" type="ORF">dsmv_0915</name>
</gene>
<dbReference type="SUPFAM" id="SSF55811">
    <property type="entry name" value="Nudix"/>
    <property type="match status" value="1"/>
</dbReference>
<reference evidence="4 5" key="1">
    <citation type="journal article" date="2013" name="Genome Announc.">
        <title>Draft genome sequences for three mercury-methylating, sulfate-reducing bacteria.</title>
        <authorList>
            <person name="Brown S.D."/>
            <person name="Hurt R.A.Jr."/>
            <person name="Gilmour C.C."/>
            <person name="Elias D.A."/>
        </authorList>
    </citation>
    <scope>NUCLEOTIDE SEQUENCE [LARGE SCALE GENOMIC DNA]</scope>
    <source>
        <strain evidence="4 5">DSM 2059</strain>
    </source>
</reference>
<keyword evidence="5" id="KW-1185">Reference proteome</keyword>
<accession>S7VDU0</accession>
<evidence type="ECO:0000259" key="3">
    <source>
        <dbReference type="PROSITE" id="PS51462"/>
    </source>
</evidence>
<dbReference type="GO" id="GO:0016787">
    <property type="term" value="F:hydrolase activity"/>
    <property type="evidence" value="ECO:0007669"/>
    <property type="project" value="UniProtKB-KW"/>
</dbReference>
<protein>
    <submittedName>
        <fullName evidence="4">NUDIX hydrolase</fullName>
    </submittedName>
</protein>
<dbReference type="Pfam" id="PF00293">
    <property type="entry name" value="NUDIX"/>
    <property type="match status" value="1"/>
</dbReference>
<dbReference type="EMBL" id="ATHJ01000011">
    <property type="protein sequence ID" value="EPR44879.1"/>
    <property type="molecule type" value="Genomic_DNA"/>
</dbReference>
<evidence type="ECO:0000313" key="4">
    <source>
        <dbReference type="EMBL" id="EPR44879.1"/>
    </source>
</evidence>
<sequence length="138" mass="15098">MYPDQPRVGVGAVVFKNDKILLVLRGKPPAEGVWAIPGGRLNLGETLKEAAEREIREETGIDIRAGEPVFTFDVIERDPDGGIRFHYVIVDLAAEYVGGVPSAGDDAVEVRWVSAAEMDAMDVNPTTRKLLKTRFSFG</sequence>
<dbReference type="STRING" id="897.B2D07_11445"/>
<name>S7VDU0_DESML</name>
<organism evidence="4 5">
    <name type="scientific">Desulfococcus multivorans DSM 2059</name>
    <dbReference type="NCBI Taxonomy" id="1121405"/>
    <lineage>
        <taxon>Bacteria</taxon>
        <taxon>Pseudomonadati</taxon>
        <taxon>Thermodesulfobacteriota</taxon>
        <taxon>Desulfobacteria</taxon>
        <taxon>Desulfobacterales</taxon>
        <taxon>Desulfococcaceae</taxon>
        <taxon>Desulfococcus</taxon>
    </lineage>
</organism>
<dbReference type="InterPro" id="IPR015797">
    <property type="entry name" value="NUDIX_hydrolase-like_dom_sf"/>
</dbReference>
<dbReference type="PATRIC" id="fig|1121405.3.peg.66"/>
<dbReference type="PRINTS" id="PR00502">
    <property type="entry name" value="NUDIXFAMILY"/>
</dbReference>
<dbReference type="RefSeq" id="WP_020875106.1">
    <property type="nucleotide sequence ID" value="NZ_ATHJ01000011.1"/>
</dbReference>
<dbReference type="OrthoDB" id="9761969at2"/>
<dbReference type="PANTHER" id="PTHR43736">
    <property type="entry name" value="ADP-RIBOSE PYROPHOSPHATASE"/>
    <property type="match status" value="1"/>
</dbReference>
<proteinExistence type="inferred from homology"/>
<dbReference type="PANTHER" id="PTHR43736:SF1">
    <property type="entry name" value="DIHYDRONEOPTERIN TRIPHOSPHATE DIPHOSPHATASE"/>
    <property type="match status" value="1"/>
</dbReference>
<dbReference type="InterPro" id="IPR020084">
    <property type="entry name" value="NUDIX_hydrolase_CS"/>
</dbReference>
<dbReference type="PROSITE" id="PS00893">
    <property type="entry name" value="NUDIX_BOX"/>
    <property type="match status" value="1"/>
</dbReference>
<comment type="similarity">
    <text evidence="2">Belongs to the Nudix hydrolase family.</text>
</comment>
<comment type="caution">
    <text evidence="4">The sequence shown here is derived from an EMBL/GenBank/DDBJ whole genome shotgun (WGS) entry which is preliminary data.</text>
</comment>
<feature type="domain" description="Nudix hydrolase" evidence="3">
    <location>
        <begin position="5"/>
        <end position="135"/>
    </location>
</feature>
<evidence type="ECO:0000256" key="2">
    <source>
        <dbReference type="RuleBase" id="RU003476"/>
    </source>
</evidence>
<dbReference type="InterPro" id="IPR020476">
    <property type="entry name" value="Nudix_hydrolase"/>
</dbReference>